<dbReference type="InterPro" id="IPR002053">
    <property type="entry name" value="Glyco_hydro_25"/>
</dbReference>
<dbReference type="PANTHER" id="PTHR34135:SF2">
    <property type="entry name" value="LYSOZYME"/>
    <property type="match status" value="1"/>
</dbReference>
<evidence type="ECO:0000313" key="4">
    <source>
        <dbReference type="EMBL" id="NHN55998.1"/>
    </source>
</evidence>
<organism evidence="4 5">
    <name type="scientific">Metallococcus carri</name>
    <dbReference type="NCBI Taxonomy" id="1656884"/>
    <lineage>
        <taxon>Bacteria</taxon>
        <taxon>Bacillati</taxon>
        <taxon>Actinomycetota</taxon>
        <taxon>Actinomycetes</taxon>
        <taxon>Micrococcales</taxon>
        <taxon>Dermacoccaceae</taxon>
        <taxon>Metallococcus</taxon>
    </lineage>
</organism>
<gene>
    <name evidence="4" type="ORF">G9U51_09440</name>
</gene>
<sequence length="256" mass="27521">MTSTYGAVPGWSKKQVKAVPAVKAPRTMHTNRMQPNGVIGTKSSAAKGIDVSGYTGNVDWASFRSQGYTFAYAKASEGNYYTSKLGPSQVSGAKAAGFTTGMYHFANPSVSGGAEQADYFIARGGGWTPGSLPGVVDLEWNPYAGNSCYDLTNSAMQNWIVAFQDEYKAKTGTYPTIYTATAWWNQCIGTWGPTVALIAERSPLWLANYSGSVGSTPYAWANQKNWQYAAVDSGGYDLNQFNGDWAVLAAFSKIGY</sequence>
<comment type="caution">
    <text evidence="4">The sequence shown here is derived from an EMBL/GenBank/DDBJ whole genome shotgun (WGS) entry which is preliminary data.</text>
</comment>
<dbReference type="InterPro" id="IPR017853">
    <property type="entry name" value="GH"/>
</dbReference>
<accession>A0A967EH75</accession>
<dbReference type="PANTHER" id="PTHR34135">
    <property type="entry name" value="LYSOZYME"/>
    <property type="match status" value="1"/>
</dbReference>
<proteinExistence type="inferred from homology"/>
<dbReference type="EMBL" id="JAAOIV010000006">
    <property type="protein sequence ID" value="NHN55998.1"/>
    <property type="molecule type" value="Genomic_DNA"/>
</dbReference>
<keyword evidence="3" id="KW-0326">Glycosidase</keyword>
<dbReference type="SUPFAM" id="SSF51445">
    <property type="entry name" value="(Trans)glycosidases"/>
    <property type="match status" value="1"/>
</dbReference>
<dbReference type="GO" id="GO:0009253">
    <property type="term" value="P:peptidoglycan catabolic process"/>
    <property type="evidence" value="ECO:0007669"/>
    <property type="project" value="InterPro"/>
</dbReference>
<dbReference type="GO" id="GO:0016052">
    <property type="term" value="P:carbohydrate catabolic process"/>
    <property type="evidence" value="ECO:0007669"/>
    <property type="project" value="TreeGrafter"/>
</dbReference>
<evidence type="ECO:0000313" key="5">
    <source>
        <dbReference type="Proteomes" id="UP000744769"/>
    </source>
</evidence>
<dbReference type="Proteomes" id="UP000744769">
    <property type="component" value="Unassembled WGS sequence"/>
</dbReference>
<evidence type="ECO:0008006" key="6">
    <source>
        <dbReference type="Google" id="ProtNLM"/>
    </source>
</evidence>
<evidence type="ECO:0000256" key="1">
    <source>
        <dbReference type="ARBA" id="ARBA00010646"/>
    </source>
</evidence>
<protein>
    <recommendedName>
        <fullName evidence="6">Lysozyme</fullName>
    </recommendedName>
</protein>
<reference evidence="4" key="1">
    <citation type="submission" date="2020-03" db="EMBL/GenBank/DDBJ databases">
        <title>Draft sequencing of Calidifontibacter sp. DB0510.</title>
        <authorList>
            <person name="Kim D.-U."/>
        </authorList>
    </citation>
    <scope>NUCLEOTIDE SEQUENCE</scope>
    <source>
        <strain evidence="4">DB0510</strain>
    </source>
</reference>
<dbReference type="Pfam" id="PF01183">
    <property type="entry name" value="Glyco_hydro_25"/>
    <property type="match status" value="1"/>
</dbReference>
<dbReference type="PROSITE" id="PS51904">
    <property type="entry name" value="GLYCOSYL_HYDROL_F25_2"/>
    <property type="match status" value="1"/>
</dbReference>
<dbReference type="AlphaFoldDB" id="A0A967EH75"/>
<evidence type="ECO:0000256" key="3">
    <source>
        <dbReference type="ARBA" id="ARBA00023295"/>
    </source>
</evidence>
<dbReference type="SMART" id="SM00641">
    <property type="entry name" value="Glyco_25"/>
    <property type="match status" value="1"/>
</dbReference>
<dbReference type="GO" id="GO:0003796">
    <property type="term" value="F:lysozyme activity"/>
    <property type="evidence" value="ECO:0007669"/>
    <property type="project" value="InterPro"/>
</dbReference>
<dbReference type="Gene3D" id="3.20.20.80">
    <property type="entry name" value="Glycosidases"/>
    <property type="match status" value="1"/>
</dbReference>
<dbReference type="GO" id="GO:0016998">
    <property type="term" value="P:cell wall macromolecule catabolic process"/>
    <property type="evidence" value="ECO:0007669"/>
    <property type="project" value="InterPro"/>
</dbReference>
<comment type="similarity">
    <text evidence="1">Belongs to the glycosyl hydrolase 25 family.</text>
</comment>
<evidence type="ECO:0000256" key="2">
    <source>
        <dbReference type="ARBA" id="ARBA00022801"/>
    </source>
</evidence>
<keyword evidence="2" id="KW-0378">Hydrolase</keyword>
<dbReference type="InterPro" id="IPR018077">
    <property type="entry name" value="Glyco_hydro_fam25_subgr"/>
</dbReference>
<keyword evidence="5" id="KW-1185">Reference proteome</keyword>
<name>A0A967EH75_9MICO</name>